<evidence type="ECO:0000313" key="1">
    <source>
        <dbReference type="EMBL" id="KAK8373182.1"/>
    </source>
</evidence>
<proteinExistence type="predicted"/>
<protein>
    <submittedName>
        <fullName evidence="1">Uncharacterized protein</fullName>
    </submittedName>
</protein>
<dbReference type="EMBL" id="JARAKH010001311">
    <property type="protein sequence ID" value="KAK8373182.1"/>
    <property type="molecule type" value="Genomic_DNA"/>
</dbReference>
<keyword evidence="2" id="KW-1185">Reference proteome</keyword>
<gene>
    <name evidence="1" type="ORF">O3P69_012409</name>
</gene>
<sequence>MLPTVTPSEMSTPGVSTTWDQQVEAFKSAGWMLPTRLSRSWDVSWLVSSPSAEASMNTVLPPHCHLCCQPRPLARKLWERQGQFRKSQAVLEPFVAVLANSRSPSLLVLAKTESMKHGRRRSGTIRRKEERILLLYGLDQPQLVTGGSYSIH</sequence>
<reference evidence="1 2" key="1">
    <citation type="submission" date="2023-03" db="EMBL/GenBank/DDBJ databases">
        <title>High-quality genome of Scylla paramamosain provides insights in environmental adaptation.</title>
        <authorList>
            <person name="Zhang L."/>
        </authorList>
    </citation>
    <scope>NUCLEOTIDE SEQUENCE [LARGE SCALE GENOMIC DNA]</scope>
    <source>
        <strain evidence="1">LZ_2023a</strain>
        <tissue evidence="1">Muscle</tissue>
    </source>
</reference>
<organism evidence="1 2">
    <name type="scientific">Scylla paramamosain</name>
    <name type="common">Mud crab</name>
    <dbReference type="NCBI Taxonomy" id="85552"/>
    <lineage>
        <taxon>Eukaryota</taxon>
        <taxon>Metazoa</taxon>
        <taxon>Ecdysozoa</taxon>
        <taxon>Arthropoda</taxon>
        <taxon>Crustacea</taxon>
        <taxon>Multicrustacea</taxon>
        <taxon>Malacostraca</taxon>
        <taxon>Eumalacostraca</taxon>
        <taxon>Eucarida</taxon>
        <taxon>Decapoda</taxon>
        <taxon>Pleocyemata</taxon>
        <taxon>Brachyura</taxon>
        <taxon>Eubrachyura</taxon>
        <taxon>Portunoidea</taxon>
        <taxon>Portunidae</taxon>
        <taxon>Portuninae</taxon>
        <taxon>Scylla</taxon>
    </lineage>
</organism>
<dbReference type="Proteomes" id="UP001487740">
    <property type="component" value="Unassembled WGS sequence"/>
</dbReference>
<name>A0AAW0SER0_SCYPA</name>
<comment type="caution">
    <text evidence="1">The sequence shown here is derived from an EMBL/GenBank/DDBJ whole genome shotgun (WGS) entry which is preliminary data.</text>
</comment>
<dbReference type="AlphaFoldDB" id="A0AAW0SER0"/>
<accession>A0AAW0SER0</accession>
<evidence type="ECO:0000313" key="2">
    <source>
        <dbReference type="Proteomes" id="UP001487740"/>
    </source>
</evidence>